<dbReference type="EMBL" id="JOTM01000001">
    <property type="protein sequence ID" value="KEK26014.1"/>
    <property type="molecule type" value="Genomic_DNA"/>
</dbReference>
<dbReference type="eggNOG" id="ENOG50332NH">
    <property type="taxonomic scope" value="Bacteria"/>
</dbReference>
<dbReference type="PANTHER" id="PTHR39177">
    <property type="entry name" value="ABC TRANSPORTER PERMEASE YTRC-RELATED"/>
    <property type="match status" value="1"/>
</dbReference>
<dbReference type="PRINTS" id="PR02026">
    <property type="entry name" value="YTRCYTRDABC"/>
</dbReference>
<name>A0A073KFI4_9BACI</name>
<feature type="transmembrane region" description="Helical" evidence="1">
    <location>
        <begin position="173"/>
        <end position="195"/>
    </location>
</feature>
<feature type="transmembrane region" description="Helical" evidence="1">
    <location>
        <begin position="299"/>
        <end position="318"/>
    </location>
</feature>
<evidence type="ECO:0000313" key="2">
    <source>
        <dbReference type="EMBL" id="KEK26014.1"/>
    </source>
</evidence>
<organism evidence="2 3">
    <name type="scientific">Bacillus gaemokensis</name>
    <dbReference type="NCBI Taxonomy" id="574375"/>
    <lineage>
        <taxon>Bacteria</taxon>
        <taxon>Bacillati</taxon>
        <taxon>Bacillota</taxon>
        <taxon>Bacilli</taxon>
        <taxon>Bacillales</taxon>
        <taxon>Bacillaceae</taxon>
        <taxon>Bacillus</taxon>
        <taxon>Bacillus cereus group</taxon>
    </lineage>
</organism>
<dbReference type="STRING" id="574375.AZF08_01970"/>
<feature type="transmembrane region" description="Helical" evidence="1">
    <location>
        <begin position="61"/>
        <end position="79"/>
    </location>
</feature>
<dbReference type="PANTHER" id="PTHR39177:SF1">
    <property type="entry name" value="ABC TRANSPORTER PERMEASE YTRC-RELATED"/>
    <property type="match status" value="1"/>
</dbReference>
<gene>
    <name evidence="2" type="ORF">BAGA_01900</name>
</gene>
<evidence type="ECO:0000256" key="1">
    <source>
        <dbReference type="SAM" id="Phobius"/>
    </source>
</evidence>
<keyword evidence="1" id="KW-0472">Membrane</keyword>
<dbReference type="InterPro" id="IPR023264">
    <property type="entry name" value="ABC_transptr_acetoin_YtrC/YtrD"/>
</dbReference>
<evidence type="ECO:0000313" key="3">
    <source>
        <dbReference type="Proteomes" id="UP000027778"/>
    </source>
</evidence>
<dbReference type="Pfam" id="PF12679">
    <property type="entry name" value="ABC2_membrane_2"/>
    <property type="match status" value="1"/>
</dbReference>
<dbReference type="GO" id="GO:0005886">
    <property type="term" value="C:plasma membrane"/>
    <property type="evidence" value="ECO:0007669"/>
    <property type="project" value="UniProtKB-SubCell"/>
</dbReference>
<protein>
    <submittedName>
        <fullName evidence="2">Acetoin transporter permease</fullName>
    </submittedName>
</protein>
<sequence>MFHKALWMRNYKQGKYVIWLFWLSTLYALPYKYYTSAQHTAEYLRRTTGTYYGYHLQGADAILFPALLLMGLSLLLTGWERNSQTIDVLWSMPFKQSHLFLSKWLLGIIHIVSVLSLSWLLMYIIYRSTIHAQYQSFSPFHIYFSYAIITLIAVYTFTLFIGTITGNIISQSVLSYILMIFPIYIFGLIFPFFALHVDLSQEEYNYNYNKYVNYTENTSVVAPLTHFRINYNYNPQRDTFKDEFGNIHVGPDYHHIPSAWTLLSPILYILVCLPLGAYLYTRAPNEHNGKILLYPRLHVYFLICTSICFGLLVSSIFTNGSNSLPLYYIYFIGSGILTYAILHRLLKHKLSLYVK</sequence>
<accession>A0A073KFI4</accession>
<feature type="transmembrane region" description="Helical" evidence="1">
    <location>
        <begin position="324"/>
        <end position="342"/>
    </location>
</feature>
<dbReference type="GO" id="GO:0140359">
    <property type="term" value="F:ABC-type transporter activity"/>
    <property type="evidence" value="ECO:0007669"/>
    <property type="project" value="InterPro"/>
</dbReference>
<feature type="transmembrane region" description="Helical" evidence="1">
    <location>
        <begin position="140"/>
        <end position="161"/>
    </location>
</feature>
<proteinExistence type="predicted"/>
<dbReference type="OrthoDB" id="2658554at2"/>
<reference evidence="2 3" key="1">
    <citation type="submission" date="2014-06" db="EMBL/GenBank/DDBJ databases">
        <title>Draft genome sequence of Bacillus gaemokensis JCM 15801 (MCCC 1A00707).</title>
        <authorList>
            <person name="Lai Q."/>
            <person name="Liu Y."/>
            <person name="Shao Z."/>
        </authorList>
    </citation>
    <scope>NUCLEOTIDE SEQUENCE [LARGE SCALE GENOMIC DNA]</scope>
    <source>
        <strain evidence="2 3">JCM 15801</strain>
    </source>
</reference>
<keyword evidence="3" id="KW-1185">Reference proteome</keyword>
<feature type="transmembrane region" description="Helical" evidence="1">
    <location>
        <begin position="259"/>
        <end position="279"/>
    </location>
</feature>
<dbReference type="RefSeq" id="WP_033672359.1">
    <property type="nucleotide sequence ID" value="NZ_JOTM01000001.1"/>
</dbReference>
<feature type="transmembrane region" description="Helical" evidence="1">
    <location>
        <begin position="100"/>
        <end position="125"/>
    </location>
</feature>
<dbReference type="AlphaFoldDB" id="A0A073KFI4"/>
<dbReference type="InterPro" id="IPR053046">
    <property type="entry name" value="ABC-5_transporter"/>
</dbReference>
<keyword evidence="1" id="KW-0812">Transmembrane</keyword>
<keyword evidence="1" id="KW-1133">Transmembrane helix</keyword>
<comment type="caution">
    <text evidence="2">The sequence shown here is derived from an EMBL/GenBank/DDBJ whole genome shotgun (WGS) entry which is preliminary data.</text>
</comment>
<dbReference type="Proteomes" id="UP000027778">
    <property type="component" value="Unassembled WGS sequence"/>
</dbReference>